<evidence type="ECO:0008006" key="3">
    <source>
        <dbReference type="Google" id="ProtNLM"/>
    </source>
</evidence>
<proteinExistence type="predicted"/>
<dbReference type="RefSeq" id="WP_235321989.1">
    <property type="nucleotide sequence ID" value="NZ_JAFBIT010000001.1"/>
</dbReference>
<evidence type="ECO:0000313" key="1">
    <source>
        <dbReference type="EMBL" id="MCF2651042.1"/>
    </source>
</evidence>
<gene>
    <name evidence="1" type="ORF">JQM67_00260</name>
</gene>
<organism evidence="1 2">
    <name type="scientific">Anaeromassilibacillus senegalensis</name>
    <dbReference type="NCBI Taxonomy" id="1673717"/>
    <lineage>
        <taxon>Bacteria</taxon>
        <taxon>Bacillati</taxon>
        <taxon>Bacillota</taxon>
        <taxon>Clostridia</taxon>
        <taxon>Eubacteriales</taxon>
        <taxon>Acutalibacteraceae</taxon>
        <taxon>Anaeromassilibacillus</taxon>
    </lineage>
</organism>
<dbReference type="Gene3D" id="3.60.15.10">
    <property type="entry name" value="Ribonuclease Z/Hydroxyacylglutathione hydrolase-like"/>
    <property type="match status" value="1"/>
</dbReference>
<dbReference type="EMBL" id="JAFBIT010000001">
    <property type="protein sequence ID" value="MCF2651042.1"/>
    <property type="molecule type" value="Genomic_DNA"/>
</dbReference>
<comment type="caution">
    <text evidence="1">The sequence shown here is derived from an EMBL/GenBank/DDBJ whole genome shotgun (WGS) entry which is preliminary data.</text>
</comment>
<reference evidence="1 2" key="1">
    <citation type="submission" date="2020-12" db="EMBL/GenBank/DDBJ databases">
        <title>Whole genome sequences of gut porcine anaerobes.</title>
        <authorList>
            <person name="Kubasova T."/>
            <person name="Jahodarova E."/>
            <person name="Rychlik I."/>
        </authorList>
    </citation>
    <scope>NUCLEOTIDE SEQUENCE [LARGE SCALE GENOMIC DNA]</scope>
    <source>
        <strain evidence="1 2">An867</strain>
    </source>
</reference>
<dbReference type="Proteomes" id="UP001299220">
    <property type="component" value="Unassembled WGS sequence"/>
</dbReference>
<protein>
    <recommendedName>
        <fullName evidence="3">MBL fold metallo-hydrolase</fullName>
    </recommendedName>
</protein>
<evidence type="ECO:0000313" key="2">
    <source>
        <dbReference type="Proteomes" id="UP001299220"/>
    </source>
</evidence>
<sequence length="432" mass="48381">MDRIELHDVEYGDCTVLVGHNRSILMVDCGSVSRYARRGEEEIHRRFEAIFSRYIGAAQRQFLLTHYHRDHMNGFFRKLRQDPQYFDRIYIPALPDGKHGASPMLELAVFAHFFAVPQTDFAQVNTACLSIFDTLDKTVGADRIFTLRAGDTFAFDGVFYSVLSPEPADFPFDPLLCETAEALNVCLASPYHTGCEAEFLRAKNEWISVYRQAQRAFAPSDRASPGRRRILLDALADLWERLEAMRGEINRSPAAPDIREILARPIVRNLYTETQNDLSLVFHNLRAHGPSTDDLLMTGDVSDTVLARLAPKLFDGYYAVKAPHHGTESHFSPVIGELAAAHLLISNGDYHAGGEISQRYVDMESVKHCTNRGACRWFSVSGACCNRLQRCFEQNAGGGLTLKCPAASGNRRTPCNIYVFGHSGVLGCHCDR</sequence>
<keyword evidence="2" id="KW-1185">Reference proteome</keyword>
<name>A0ABS9CJP8_9FIRM</name>
<dbReference type="InterPro" id="IPR036866">
    <property type="entry name" value="RibonucZ/Hydroxyglut_hydro"/>
</dbReference>
<dbReference type="SUPFAM" id="SSF56281">
    <property type="entry name" value="Metallo-hydrolase/oxidoreductase"/>
    <property type="match status" value="1"/>
</dbReference>
<accession>A0ABS9CJP8</accession>